<keyword evidence="2" id="KW-1185">Reference proteome</keyword>
<reference evidence="1 2" key="1">
    <citation type="submission" date="2021-06" db="EMBL/GenBank/DDBJ databases">
        <title>Caerostris extrusa draft genome.</title>
        <authorList>
            <person name="Kono N."/>
            <person name="Arakawa K."/>
        </authorList>
    </citation>
    <scope>NUCLEOTIDE SEQUENCE [LARGE SCALE GENOMIC DNA]</scope>
</reference>
<gene>
    <name evidence="1" type="ORF">CEXT_672131</name>
</gene>
<sequence>MDATFKHKNRRFQETCELKVVPCREKRRTIKRVESRDTIVSSVEVLRRKLTFRHLPRNKASPRRCYGQEQHASLTGC</sequence>
<protein>
    <submittedName>
        <fullName evidence="1">Uncharacterized protein</fullName>
    </submittedName>
</protein>
<evidence type="ECO:0000313" key="2">
    <source>
        <dbReference type="Proteomes" id="UP001054945"/>
    </source>
</evidence>
<proteinExistence type="predicted"/>
<evidence type="ECO:0000313" key="1">
    <source>
        <dbReference type="EMBL" id="GIY22096.1"/>
    </source>
</evidence>
<dbReference type="AlphaFoldDB" id="A0AAV4RMF3"/>
<organism evidence="1 2">
    <name type="scientific">Caerostris extrusa</name>
    <name type="common">Bark spider</name>
    <name type="synonym">Caerostris bankana</name>
    <dbReference type="NCBI Taxonomy" id="172846"/>
    <lineage>
        <taxon>Eukaryota</taxon>
        <taxon>Metazoa</taxon>
        <taxon>Ecdysozoa</taxon>
        <taxon>Arthropoda</taxon>
        <taxon>Chelicerata</taxon>
        <taxon>Arachnida</taxon>
        <taxon>Araneae</taxon>
        <taxon>Araneomorphae</taxon>
        <taxon>Entelegynae</taxon>
        <taxon>Araneoidea</taxon>
        <taxon>Araneidae</taxon>
        <taxon>Caerostris</taxon>
    </lineage>
</organism>
<accession>A0AAV4RMF3</accession>
<name>A0AAV4RMF3_CAEEX</name>
<comment type="caution">
    <text evidence="1">The sequence shown here is derived from an EMBL/GenBank/DDBJ whole genome shotgun (WGS) entry which is preliminary data.</text>
</comment>
<dbReference type="EMBL" id="BPLR01008103">
    <property type="protein sequence ID" value="GIY22096.1"/>
    <property type="molecule type" value="Genomic_DNA"/>
</dbReference>
<dbReference type="Proteomes" id="UP001054945">
    <property type="component" value="Unassembled WGS sequence"/>
</dbReference>